<evidence type="ECO:0000313" key="3">
    <source>
        <dbReference type="Proteomes" id="UP000314294"/>
    </source>
</evidence>
<accession>A0A4Z2H4D2</accession>
<dbReference type="Proteomes" id="UP000314294">
    <property type="component" value="Unassembled WGS sequence"/>
</dbReference>
<comment type="caution">
    <text evidence="2">The sequence shown here is derived from an EMBL/GenBank/DDBJ whole genome shotgun (WGS) entry which is preliminary data.</text>
</comment>
<dbReference type="AlphaFoldDB" id="A0A4Z2H4D2"/>
<sequence>MKYFCSGPPARDGVPNAPRGALNSGKGSSVLFLPPSEEVVLAFFGRLSLIAPVSLLSPAIHPPGADKDRPSNKRSRCLSGPSVRLLRRGDNGRGAGEPGGQRGEQSGGEKSMQLHPPGSSGAAPGSQ</sequence>
<protein>
    <submittedName>
        <fullName evidence="2">Uncharacterized protein</fullName>
    </submittedName>
</protein>
<name>A0A4Z2H4D2_9TELE</name>
<feature type="region of interest" description="Disordered" evidence="1">
    <location>
        <begin position="57"/>
        <end position="127"/>
    </location>
</feature>
<reference evidence="2 3" key="1">
    <citation type="submission" date="2019-03" db="EMBL/GenBank/DDBJ databases">
        <title>First draft genome of Liparis tanakae, snailfish: a comprehensive survey of snailfish specific genes.</title>
        <authorList>
            <person name="Kim W."/>
            <person name="Song I."/>
            <person name="Jeong J.-H."/>
            <person name="Kim D."/>
            <person name="Kim S."/>
            <person name="Ryu S."/>
            <person name="Song J.Y."/>
            <person name="Lee S.K."/>
        </authorList>
    </citation>
    <scope>NUCLEOTIDE SEQUENCE [LARGE SCALE GENOMIC DNA]</scope>
    <source>
        <tissue evidence="2">Muscle</tissue>
    </source>
</reference>
<proteinExistence type="predicted"/>
<keyword evidence="3" id="KW-1185">Reference proteome</keyword>
<gene>
    <name evidence="2" type="ORF">EYF80_029052</name>
</gene>
<feature type="compositionally biased region" description="Gly residues" evidence="1">
    <location>
        <begin position="92"/>
        <end position="106"/>
    </location>
</feature>
<feature type="region of interest" description="Disordered" evidence="1">
    <location>
        <begin position="1"/>
        <end position="28"/>
    </location>
</feature>
<evidence type="ECO:0000313" key="2">
    <source>
        <dbReference type="EMBL" id="TNN60708.1"/>
    </source>
</evidence>
<evidence type="ECO:0000256" key="1">
    <source>
        <dbReference type="SAM" id="MobiDB-lite"/>
    </source>
</evidence>
<dbReference type="EMBL" id="SRLO01000329">
    <property type="protein sequence ID" value="TNN60708.1"/>
    <property type="molecule type" value="Genomic_DNA"/>
</dbReference>
<organism evidence="2 3">
    <name type="scientific">Liparis tanakae</name>
    <name type="common">Tanaka's snailfish</name>
    <dbReference type="NCBI Taxonomy" id="230148"/>
    <lineage>
        <taxon>Eukaryota</taxon>
        <taxon>Metazoa</taxon>
        <taxon>Chordata</taxon>
        <taxon>Craniata</taxon>
        <taxon>Vertebrata</taxon>
        <taxon>Euteleostomi</taxon>
        <taxon>Actinopterygii</taxon>
        <taxon>Neopterygii</taxon>
        <taxon>Teleostei</taxon>
        <taxon>Neoteleostei</taxon>
        <taxon>Acanthomorphata</taxon>
        <taxon>Eupercaria</taxon>
        <taxon>Perciformes</taxon>
        <taxon>Cottioidei</taxon>
        <taxon>Cottales</taxon>
        <taxon>Liparidae</taxon>
        <taxon>Liparis</taxon>
    </lineage>
</organism>